<protein>
    <submittedName>
        <fullName evidence="1">Uncharacterized protein</fullName>
    </submittedName>
</protein>
<proteinExistence type="predicted"/>
<evidence type="ECO:0000313" key="2">
    <source>
        <dbReference type="Proteomes" id="UP001062846"/>
    </source>
</evidence>
<name>A0ACC0PAS7_RHOML</name>
<sequence>MLALSGFGWNDTSKTLDVESDDVWEAFVKCYYGVAAVGGATVGGAGCSNPIEAQNLGKKKDKKRQKEELIDGLTMFADSVREMLGDTNKNLEFIGKRMGYAHDLASKRAALNDELQCLPITVDERLDVGKIISHDATKLDMFFSLNHDDKYRWVMRILARAG</sequence>
<dbReference type="Proteomes" id="UP001062846">
    <property type="component" value="Chromosome 3"/>
</dbReference>
<comment type="caution">
    <text evidence="1">The sequence shown here is derived from an EMBL/GenBank/DDBJ whole genome shotgun (WGS) entry which is preliminary data.</text>
</comment>
<gene>
    <name evidence="1" type="ORF">RHMOL_Rhmol03G0058600</name>
</gene>
<dbReference type="EMBL" id="CM046390">
    <property type="protein sequence ID" value="KAI8562745.1"/>
    <property type="molecule type" value="Genomic_DNA"/>
</dbReference>
<accession>A0ACC0PAS7</accession>
<keyword evidence="2" id="KW-1185">Reference proteome</keyword>
<reference evidence="1" key="1">
    <citation type="submission" date="2022-02" db="EMBL/GenBank/DDBJ databases">
        <title>Plant Genome Project.</title>
        <authorList>
            <person name="Zhang R.-G."/>
        </authorList>
    </citation>
    <scope>NUCLEOTIDE SEQUENCE</scope>
    <source>
        <strain evidence="1">AT1</strain>
    </source>
</reference>
<evidence type="ECO:0000313" key="1">
    <source>
        <dbReference type="EMBL" id="KAI8562745.1"/>
    </source>
</evidence>
<organism evidence="1 2">
    <name type="scientific">Rhododendron molle</name>
    <name type="common">Chinese azalea</name>
    <name type="synonym">Azalea mollis</name>
    <dbReference type="NCBI Taxonomy" id="49168"/>
    <lineage>
        <taxon>Eukaryota</taxon>
        <taxon>Viridiplantae</taxon>
        <taxon>Streptophyta</taxon>
        <taxon>Embryophyta</taxon>
        <taxon>Tracheophyta</taxon>
        <taxon>Spermatophyta</taxon>
        <taxon>Magnoliopsida</taxon>
        <taxon>eudicotyledons</taxon>
        <taxon>Gunneridae</taxon>
        <taxon>Pentapetalae</taxon>
        <taxon>asterids</taxon>
        <taxon>Ericales</taxon>
        <taxon>Ericaceae</taxon>
        <taxon>Ericoideae</taxon>
        <taxon>Rhodoreae</taxon>
        <taxon>Rhododendron</taxon>
    </lineage>
</organism>